<sequence>MQLIDLDHVNLSTSTSKLVDICRDGVSVDQLNTACLFTQVDTSNFISNEGPGSNMDFRCSICHILFNSYEEMSRHVNIHNTGKPYICSYCDTAFNQADNLYVHISLYHTLNENQSQYSCCLCDKHFLRFAAYKSHLVLHQVDENFVCSICDQSFEFIASYEKHIRTCIRPITNKRPPSQYRCHACGMLLSSIGKIKQHYRRRHPGYKLKPVESPVLTTEINFEPSSATDLENVRKSKLRAATYLSCLIKSDRRKDKDSFSILDQFIRRIPAEEPIIQDCPKDTTTKHKKRKVSYSCSVCDKKFFKPSLLKRHMTIHTKDKSYECVLCHARFTQKSSAKTHLSLHINPLDSQSTKHDLEPSLTLYPNDSTLQENSPGKAALDSHMTRPVNSTIEILPFPLHNANSIVGTTVSQNSLLLKSFIPQFQASESIARENEANQISCNLISPVSDPNPEVNFPYSEMFSCPVCCKLFRLSKSLAVHMLRHSIISSNRNVHRKEIKRSTIVRSLNKFKRSCSEKILHRFNRCIHCFKIFRSINRLKMHVFKIHHGKSNILVCPKCPRRFMSNLGLKKHINFRHLCIKNNNICPVCQKLFSSLSALKLHVDTHSSERLFSCYICHKRFQFLHSCRRHIRNHFTSVLNRRRSLEQSESSLVNLTTTKFKHSGLQTLTEDKSHTLDMDSHVKLSIIDDFLNPVRQCSSYDNVELNVLDSDNLSTVVHVESSNNPGNTFVSLSHPVPDITTGNLDNCLTALSSSQNININASNQTHFPDHSRMCVWDGGSNENQSYYTSNILFDQLNQPLNILVIDSSEVVNSADMHIDSPSNTYQQVILLAEKPINPSESNDDNPNVGPLFKTQSFICTNESLKSNQTNPNAYDIVNTQVTSSSNQVDIDSPVREAVHESRTPQKEASCDIQSNTHTEHSKLYACGLCPKLYEAAQSLLHHTRICHSNVQKSFSCHGCPRSFANPTLLLSHSRTHNPEYNGVLNCPLCPMSVFSKQSALSRHIIYCHPLLDSEPFKCGNCGMRFMMLRSLKSHVNNALNGVDVCISKLSTEQSGSICNVDTIGDASNSKKNTHHISSLSSNLVDEIAKLQPSGHLSLSEKYLIKAARERVENMVSFPENKDIQSVNQQPASHVTGNICTICSRKFTKKSDLRYHLNLHYGIRPYECDKCHRRFMKYSELRQHKFKVHEMNMDKTSVPSKNKASGKHALVCHLCGSTFSSKSSLRLHVRLHTGTRRYGCPHCNSVFHNPSHRKRHLVKCQAKHKSTTNVVLPSDLPPNSYDDVVTDTNHTTYERNDENITLVETNSKVNQTDSSFNKCICNGVNSEQCTKCTIYLDILLCPEETPCNNEELVTNQVSDTSAYNCLKDSSCQVENTPVFYVDIDNANDNVTMEQQQQQQQFTEHGIPGTLDILDEQKCDYLFNSAFNVNEFNHEYYSGNNELINSILPINEDNVNTGNTNPIITYSNDNLFDCVSYGEIFPEETLNINPECINSTESNKQLVDFQVNDFTNVTTPPTDTNIIVSQVHENTTKSTTIKCKSNAINKNFQRLFNCSICNKTFTKHSSLLRHERIHNRIKPYVCRFCGVGFTQSCSLTSHELIHTGEKPYKCTLCTASFRQSCNLKRHVKLVH</sequence>
<dbReference type="FunFam" id="3.30.160.60:FF:001498">
    <property type="entry name" value="Zinc finger protein 404"/>
    <property type="match status" value="1"/>
</dbReference>
<dbReference type="Proteomes" id="UP000050795">
    <property type="component" value="Unassembled WGS sequence"/>
</dbReference>
<dbReference type="SMART" id="SM00355">
    <property type="entry name" value="ZnF_C2H2"/>
    <property type="match status" value="23"/>
</dbReference>
<dbReference type="PROSITE" id="PS00028">
    <property type="entry name" value="ZINC_FINGER_C2H2_1"/>
    <property type="match status" value="19"/>
</dbReference>
<feature type="domain" description="C2H2-type" evidence="8">
    <location>
        <begin position="462"/>
        <end position="485"/>
    </location>
</feature>
<dbReference type="WBParaSite" id="TREG1_44690.1">
    <property type="protein sequence ID" value="TREG1_44690.1"/>
    <property type="gene ID" value="TREG1_44690"/>
</dbReference>
<keyword evidence="9" id="KW-1185">Reference proteome</keyword>
<feature type="domain" description="C2H2-type" evidence="8">
    <location>
        <begin position="583"/>
        <end position="610"/>
    </location>
</feature>
<feature type="domain" description="C2H2-type" evidence="8">
    <location>
        <begin position="85"/>
        <end position="113"/>
    </location>
</feature>
<accession>A0AA85JYQ2</accession>
<feature type="domain" description="C2H2-type" evidence="8">
    <location>
        <begin position="57"/>
        <end position="84"/>
    </location>
</feature>
<evidence type="ECO:0000256" key="6">
    <source>
        <dbReference type="ARBA" id="ARBA00023242"/>
    </source>
</evidence>
<feature type="domain" description="C2H2-type" evidence="8">
    <location>
        <begin position="117"/>
        <end position="144"/>
    </location>
</feature>
<dbReference type="InterPro" id="IPR036236">
    <property type="entry name" value="Znf_C2H2_sf"/>
</dbReference>
<dbReference type="SUPFAM" id="SSF57667">
    <property type="entry name" value="beta-beta-alpha zinc fingers"/>
    <property type="match status" value="9"/>
</dbReference>
<dbReference type="InterPro" id="IPR013087">
    <property type="entry name" value="Znf_C2H2_type"/>
</dbReference>
<dbReference type="PANTHER" id="PTHR24394">
    <property type="entry name" value="ZINC FINGER PROTEIN"/>
    <property type="match status" value="1"/>
</dbReference>
<dbReference type="Gene3D" id="3.30.160.60">
    <property type="entry name" value="Classic Zinc Finger"/>
    <property type="match status" value="13"/>
</dbReference>
<feature type="domain" description="C2H2-type" evidence="8">
    <location>
        <begin position="1136"/>
        <end position="1163"/>
    </location>
</feature>
<feature type="domain" description="C2H2-type" evidence="8">
    <location>
        <begin position="953"/>
        <end position="980"/>
    </location>
</feature>
<feature type="domain" description="C2H2-type" evidence="8">
    <location>
        <begin position="322"/>
        <end position="344"/>
    </location>
</feature>
<evidence type="ECO:0000256" key="2">
    <source>
        <dbReference type="ARBA" id="ARBA00022723"/>
    </source>
</evidence>
<keyword evidence="3" id="KW-0677">Repeat</keyword>
<dbReference type="PANTHER" id="PTHR24394:SF44">
    <property type="entry name" value="ZINC FINGER PROTEIN 271-LIKE"/>
    <property type="match status" value="1"/>
</dbReference>
<evidence type="ECO:0000256" key="5">
    <source>
        <dbReference type="ARBA" id="ARBA00022833"/>
    </source>
</evidence>
<evidence type="ECO:0000256" key="7">
    <source>
        <dbReference type="PROSITE-ProRule" id="PRU00042"/>
    </source>
</evidence>
<keyword evidence="6" id="KW-0539">Nucleus</keyword>
<reference evidence="9" key="1">
    <citation type="submission" date="2022-06" db="EMBL/GenBank/DDBJ databases">
        <authorList>
            <person name="Berger JAMES D."/>
            <person name="Berger JAMES D."/>
        </authorList>
    </citation>
    <scope>NUCLEOTIDE SEQUENCE [LARGE SCALE GENOMIC DNA]</scope>
</reference>
<keyword evidence="2" id="KW-0479">Metal-binding</keyword>
<evidence type="ECO:0000313" key="9">
    <source>
        <dbReference type="Proteomes" id="UP000050795"/>
    </source>
</evidence>
<dbReference type="GO" id="GO:0005634">
    <property type="term" value="C:nucleus"/>
    <property type="evidence" value="ECO:0007669"/>
    <property type="project" value="UniProtKB-SubCell"/>
</dbReference>
<evidence type="ECO:0000256" key="4">
    <source>
        <dbReference type="ARBA" id="ARBA00022771"/>
    </source>
</evidence>
<feature type="domain" description="C2H2-type" evidence="8">
    <location>
        <begin position="294"/>
        <end position="321"/>
    </location>
</feature>
<reference evidence="10" key="2">
    <citation type="submission" date="2023-11" db="UniProtKB">
        <authorList>
            <consortium name="WormBaseParasite"/>
        </authorList>
    </citation>
    <scope>IDENTIFICATION</scope>
</reference>
<dbReference type="FunFam" id="3.30.160.60:FF:000446">
    <property type="entry name" value="Zinc finger protein"/>
    <property type="match status" value="1"/>
</dbReference>
<protein>
    <recommendedName>
        <fullName evidence="8">C2H2-type domain-containing protein</fullName>
    </recommendedName>
</protein>
<feature type="domain" description="C2H2-type" evidence="8">
    <location>
        <begin position="1577"/>
        <end position="1604"/>
    </location>
</feature>
<feature type="domain" description="C2H2-type" evidence="8">
    <location>
        <begin position="611"/>
        <end position="633"/>
    </location>
</feature>
<dbReference type="Pfam" id="PF00096">
    <property type="entry name" value="zf-C2H2"/>
    <property type="match status" value="7"/>
</dbReference>
<name>A0AA85JYQ2_TRIRE</name>
<keyword evidence="5" id="KW-0862">Zinc</keyword>
<feature type="domain" description="C2H2-type" evidence="8">
    <location>
        <begin position="145"/>
        <end position="176"/>
    </location>
</feature>
<dbReference type="GO" id="GO:0000981">
    <property type="term" value="F:DNA-binding transcription factor activity, RNA polymerase II-specific"/>
    <property type="evidence" value="ECO:0007669"/>
    <property type="project" value="TreeGrafter"/>
</dbReference>
<feature type="domain" description="C2H2-type" evidence="8">
    <location>
        <begin position="1164"/>
        <end position="1192"/>
    </location>
</feature>
<evidence type="ECO:0000313" key="10">
    <source>
        <dbReference type="WBParaSite" id="TREG1_44690.1"/>
    </source>
</evidence>
<feature type="domain" description="C2H2-type" evidence="8">
    <location>
        <begin position="1605"/>
        <end position="1628"/>
    </location>
</feature>
<feature type="domain" description="C2H2-type" evidence="8">
    <location>
        <begin position="1549"/>
        <end position="1576"/>
    </location>
</feature>
<dbReference type="PROSITE" id="PS50157">
    <property type="entry name" value="ZINC_FINGER_C2H2_2"/>
    <property type="match status" value="19"/>
</dbReference>
<dbReference type="GO" id="GO:0008270">
    <property type="term" value="F:zinc ion binding"/>
    <property type="evidence" value="ECO:0007669"/>
    <property type="project" value="UniProtKB-KW"/>
</dbReference>
<dbReference type="FunFam" id="3.30.160.60:FF:001049">
    <property type="entry name" value="zinc finger protein 319"/>
    <property type="match status" value="1"/>
</dbReference>
<feature type="domain" description="C2H2-type" evidence="8">
    <location>
        <begin position="523"/>
        <end position="551"/>
    </location>
</feature>
<organism evidence="9 10">
    <name type="scientific">Trichobilharzia regenti</name>
    <name type="common">Nasal bird schistosome</name>
    <dbReference type="NCBI Taxonomy" id="157069"/>
    <lineage>
        <taxon>Eukaryota</taxon>
        <taxon>Metazoa</taxon>
        <taxon>Spiralia</taxon>
        <taxon>Lophotrochozoa</taxon>
        <taxon>Platyhelminthes</taxon>
        <taxon>Trematoda</taxon>
        <taxon>Digenea</taxon>
        <taxon>Strigeidida</taxon>
        <taxon>Schistosomatoidea</taxon>
        <taxon>Schistosomatidae</taxon>
        <taxon>Trichobilharzia</taxon>
    </lineage>
</organism>
<proteinExistence type="predicted"/>
<evidence type="ECO:0000256" key="1">
    <source>
        <dbReference type="ARBA" id="ARBA00004123"/>
    </source>
</evidence>
<feature type="domain" description="C2H2-type" evidence="8">
    <location>
        <begin position="180"/>
        <end position="208"/>
    </location>
</feature>
<evidence type="ECO:0000256" key="3">
    <source>
        <dbReference type="ARBA" id="ARBA00022737"/>
    </source>
</evidence>
<feature type="domain" description="C2H2-type" evidence="8">
    <location>
        <begin position="1208"/>
        <end position="1235"/>
    </location>
</feature>
<evidence type="ECO:0000259" key="8">
    <source>
        <dbReference type="PROSITE" id="PS50157"/>
    </source>
</evidence>
<keyword evidence="4 7" id="KW-0863">Zinc-finger</keyword>
<comment type="subcellular location">
    <subcellularLocation>
        <location evidence="1">Nucleus</location>
    </subcellularLocation>
</comment>
<feature type="domain" description="C2H2-type" evidence="8">
    <location>
        <begin position="923"/>
        <end position="951"/>
    </location>
</feature>